<dbReference type="AlphaFoldDB" id="A0A2G2WHN0"/>
<reference evidence="3" key="2">
    <citation type="journal article" date="2017" name="J. Anim. Genet.">
        <title>Multiple reference genome sequences of hot pepper reveal the massive evolution of plant disease resistance genes by retroduplication.</title>
        <authorList>
            <person name="Kim S."/>
            <person name="Park J."/>
            <person name="Yeom S.-I."/>
            <person name="Kim Y.-M."/>
            <person name="Seo E."/>
            <person name="Kim K.-T."/>
            <person name="Kim M.-S."/>
            <person name="Lee J.M."/>
            <person name="Cheong K."/>
            <person name="Shin H.-S."/>
            <person name="Kim S.-B."/>
            <person name="Han K."/>
            <person name="Lee J."/>
            <person name="Park M."/>
            <person name="Lee H.-A."/>
            <person name="Lee H.-Y."/>
            <person name="Lee Y."/>
            <person name="Oh S."/>
            <person name="Lee J.H."/>
            <person name="Choi E."/>
            <person name="Choi E."/>
            <person name="Lee S.E."/>
            <person name="Jeon J."/>
            <person name="Kim H."/>
            <person name="Choi G."/>
            <person name="Song H."/>
            <person name="Lee J."/>
            <person name="Lee S.-C."/>
            <person name="Kwon J.-K."/>
            <person name="Lee H.-Y."/>
            <person name="Koo N."/>
            <person name="Hong Y."/>
            <person name="Kim R.W."/>
            <person name="Kang W.-H."/>
            <person name="Huh J.H."/>
            <person name="Kang B.-C."/>
            <person name="Yang T.-J."/>
            <person name="Lee Y.-H."/>
            <person name="Bennetzen J.L."/>
            <person name="Choi D."/>
        </authorList>
    </citation>
    <scope>NUCLEOTIDE SEQUENCE [LARGE SCALE GENOMIC DNA]</scope>
    <source>
        <strain evidence="3">cv. PBC81</strain>
    </source>
</reference>
<dbReference type="Proteomes" id="UP000224567">
    <property type="component" value="Unassembled WGS sequence"/>
</dbReference>
<proteinExistence type="predicted"/>
<sequence length="215" mass="23551">MISFLSYVYQSSNNKYSGITYKGIPPFASSEKDPIDDHGHHDHKSYYGDRDTDSLVKMMEDLTETIKLESQMNTSDNSSTKLATGLKKSALVIGGCRIECFVHVKKVPGNLIISARSAAHSFVASQMNMSYVISSFLFESSVECNASTSCNPKGKISLIGVRRQNNKRIWEASTIALDASALSMEGDIDMLGPSILNLESLGVDDVKGTYEELLC</sequence>
<dbReference type="PANTHER" id="PTHR10984:SF37">
    <property type="entry name" value="PROTEIN DISULFIDE-ISOMERASE 5-3"/>
    <property type="match status" value="1"/>
</dbReference>
<organism evidence="2 3">
    <name type="scientific">Capsicum baccatum</name>
    <name type="common">Peruvian pepper</name>
    <dbReference type="NCBI Taxonomy" id="33114"/>
    <lineage>
        <taxon>Eukaryota</taxon>
        <taxon>Viridiplantae</taxon>
        <taxon>Streptophyta</taxon>
        <taxon>Embryophyta</taxon>
        <taxon>Tracheophyta</taxon>
        <taxon>Spermatophyta</taxon>
        <taxon>Magnoliopsida</taxon>
        <taxon>eudicotyledons</taxon>
        <taxon>Gunneridae</taxon>
        <taxon>Pentapetalae</taxon>
        <taxon>asterids</taxon>
        <taxon>lamiids</taxon>
        <taxon>Solanales</taxon>
        <taxon>Solanaceae</taxon>
        <taxon>Solanoideae</taxon>
        <taxon>Capsiceae</taxon>
        <taxon>Capsicum</taxon>
    </lineage>
</organism>
<dbReference type="OrthoDB" id="1035669at2759"/>
<dbReference type="InterPro" id="IPR045888">
    <property type="entry name" value="Erv"/>
</dbReference>
<dbReference type="GO" id="GO:0016853">
    <property type="term" value="F:isomerase activity"/>
    <property type="evidence" value="ECO:0007669"/>
    <property type="project" value="UniProtKB-KW"/>
</dbReference>
<accession>A0A2G2WHN0</accession>
<evidence type="ECO:0000313" key="2">
    <source>
        <dbReference type="EMBL" id="PHT44755.1"/>
    </source>
</evidence>
<feature type="region of interest" description="Disordered" evidence="1">
    <location>
        <begin position="30"/>
        <end position="49"/>
    </location>
</feature>
<gene>
    <name evidence="2" type="ORF">CQW23_13913</name>
</gene>
<dbReference type="PANTHER" id="PTHR10984">
    <property type="entry name" value="ENDOPLASMIC RETICULUM-GOLGI INTERMEDIATE COMPARTMENT PROTEIN"/>
    <property type="match status" value="1"/>
</dbReference>
<name>A0A2G2WHN0_CAPBA</name>
<dbReference type="GO" id="GO:0030134">
    <property type="term" value="C:COPII-coated ER to Golgi transport vesicle"/>
    <property type="evidence" value="ECO:0007669"/>
    <property type="project" value="TreeGrafter"/>
</dbReference>
<dbReference type="EMBL" id="MLFT02000006">
    <property type="protein sequence ID" value="PHT44755.1"/>
    <property type="molecule type" value="Genomic_DNA"/>
</dbReference>
<comment type="caution">
    <text evidence="2">The sequence shown here is derived from an EMBL/GenBank/DDBJ whole genome shotgun (WGS) entry which is preliminary data.</text>
</comment>
<keyword evidence="3" id="KW-1185">Reference proteome</keyword>
<dbReference type="STRING" id="33114.A0A2G2WHN0"/>
<dbReference type="GO" id="GO:0005783">
    <property type="term" value="C:endoplasmic reticulum"/>
    <property type="evidence" value="ECO:0007669"/>
    <property type="project" value="TreeGrafter"/>
</dbReference>
<evidence type="ECO:0000313" key="3">
    <source>
        <dbReference type="Proteomes" id="UP000224567"/>
    </source>
</evidence>
<evidence type="ECO:0000256" key="1">
    <source>
        <dbReference type="SAM" id="MobiDB-lite"/>
    </source>
</evidence>
<protein>
    <submittedName>
        <fullName evidence="2">Protein disulfide-isomerase 5-4</fullName>
    </submittedName>
</protein>
<reference evidence="2 3" key="1">
    <citation type="journal article" date="2017" name="Genome Biol.">
        <title>New reference genome sequences of hot pepper reveal the massive evolution of plant disease-resistance genes by retroduplication.</title>
        <authorList>
            <person name="Kim S."/>
            <person name="Park J."/>
            <person name="Yeom S.I."/>
            <person name="Kim Y.M."/>
            <person name="Seo E."/>
            <person name="Kim K.T."/>
            <person name="Kim M.S."/>
            <person name="Lee J.M."/>
            <person name="Cheong K."/>
            <person name="Shin H.S."/>
            <person name="Kim S.B."/>
            <person name="Han K."/>
            <person name="Lee J."/>
            <person name="Park M."/>
            <person name="Lee H.A."/>
            <person name="Lee H.Y."/>
            <person name="Lee Y."/>
            <person name="Oh S."/>
            <person name="Lee J.H."/>
            <person name="Choi E."/>
            <person name="Choi E."/>
            <person name="Lee S.E."/>
            <person name="Jeon J."/>
            <person name="Kim H."/>
            <person name="Choi G."/>
            <person name="Song H."/>
            <person name="Lee J."/>
            <person name="Lee S.C."/>
            <person name="Kwon J.K."/>
            <person name="Lee H.Y."/>
            <person name="Koo N."/>
            <person name="Hong Y."/>
            <person name="Kim R.W."/>
            <person name="Kang W.H."/>
            <person name="Huh J.H."/>
            <person name="Kang B.C."/>
            <person name="Yang T.J."/>
            <person name="Lee Y.H."/>
            <person name="Bennetzen J.L."/>
            <person name="Choi D."/>
        </authorList>
    </citation>
    <scope>NUCLEOTIDE SEQUENCE [LARGE SCALE GENOMIC DNA]</scope>
    <source>
        <strain evidence="3">cv. PBC81</strain>
    </source>
</reference>